<organism evidence="8 9">
    <name type="scientific">Candidatus Magasanikbacteria bacterium RIFCSPHIGHO2_02_FULL_47_14</name>
    <dbReference type="NCBI Taxonomy" id="1798680"/>
    <lineage>
        <taxon>Bacteria</taxon>
        <taxon>Candidatus Magasanikiibacteriota</taxon>
    </lineage>
</organism>
<feature type="non-terminal residue" evidence="8">
    <location>
        <position position="60"/>
    </location>
</feature>
<dbReference type="InterPro" id="IPR015824">
    <property type="entry name" value="Phosphoglycerate_kinase_N"/>
</dbReference>
<evidence type="ECO:0000256" key="4">
    <source>
        <dbReference type="ARBA" id="ARBA00022741"/>
    </source>
</evidence>
<keyword evidence="5 7" id="KW-0418">Kinase</keyword>
<dbReference type="Pfam" id="PF00162">
    <property type="entry name" value="PGK"/>
    <property type="match status" value="1"/>
</dbReference>
<evidence type="ECO:0000256" key="6">
    <source>
        <dbReference type="ARBA" id="ARBA00022840"/>
    </source>
</evidence>
<dbReference type="GO" id="GO:0043531">
    <property type="term" value="F:ADP binding"/>
    <property type="evidence" value="ECO:0007669"/>
    <property type="project" value="TreeGrafter"/>
</dbReference>
<dbReference type="EMBL" id="MFQB01000020">
    <property type="protein sequence ID" value="OGH67930.1"/>
    <property type="molecule type" value="Genomic_DNA"/>
</dbReference>
<accession>A0A1F6M8N4</accession>
<dbReference type="AlphaFoldDB" id="A0A1F6M8N4"/>
<comment type="caution">
    <text evidence="8">The sequence shown here is derived from an EMBL/GenBank/DDBJ whole genome shotgun (WGS) entry which is preliminary data.</text>
</comment>
<evidence type="ECO:0000256" key="1">
    <source>
        <dbReference type="ARBA" id="ARBA00000642"/>
    </source>
</evidence>
<dbReference type="Gene3D" id="3.40.50.1260">
    <property type="entry name" value="Phosphoglycerate kinase, N-terminal domain"/>
    <property type="match status" value="1"/>
</dbReference>
<gene>
    <name evidence="8" type="ORF">A3J66_01790</name>
</gene>
<evidence type="ECO:0000256" key="3">
    <source>
        <dbReference type="ARBA" id="ARBA00022679"/>
    </source>
</evidence>
<evidence type="ECO:0000256" key="5">
    <source>
        <dbReference type="ARBA" id="ARBA00022777"/>
    </source>
</evidence>
<dbReference type="EC" id="2.7.2.3" evidence="2 7"/>
<feature type="non-terminal residue" evidence="8">
    <location>
        <position position="1"/>
    </location>
</feature>
<keyword evidence="3 7" id="KW-0808">Transferase</keyword>
<comment type="similarity">
    <text evidence="7">Belongs to the phosphoglycerate kinase family.</text>
</comment>
<keyword evidence="4" id="KW-0547">Nucleotide-binding</keyword>
<dbReference type="PANTHER" id="PTHR11406:SF23">
    <property type="entry name" value="PHOSPHOGLYCERATE KINASE 1, CHLOROPLASTIC-RELATED"/>
    <property type="match status" value="1"/>
</dbReference>
<proteinExistence type="inferred from homology"/>
<dbReference type="PANTHER" id="PTHR11406">
    <property type="entry name" value="PHOSPHOGLYCERATE KINASE"/>
    <property type="match status" value="1"/>
</dbReference>
<protein>
    <recommendedName>
        <fullName evidence="2 7">Phosphoglycerate kinase</fullName>
        <ecNumber evidence="2 7">2.7.2.3</ecNumber>
    </recommendedName>
</protein>
<evidence type="ECO:0000313" key="8">
    <source>
        <dbReference type="EMBL" id="OGH67930.1"/>
    </source>
</evidence>
<dbReference type="Proteomes" id="UP000176282">
    <property type="component" value="Unassembled WGS sequence"/>
</dbReference>
<name>A0A1F6M8N4_9BACT</name>
<evidence type="ECO:0000256" key="7">
    <source>
        <dbReference type="RuleBase" id="RU000532"/>
    </source>
</evidence>
<dbReference type="GO" id="GO:0006094">
    <property type="term" value="P:gluconeogenesis"/>
    <property type="evidence" value="ECO:0007669"/>
    <property type="project" value="TreeGrafter"/>
</dbReference>
<keyword evidence="6" id="KW-0067">ATP-binding</keyword>
<dbReference type="GO" id="GO:0005524">
    <property type="term" value="F:ATP binding"/>
    <property type="evidence" value="ECO:0007669"/>
    <property type="project" value="UniProtKB-KW"/>
</dbReference>
<evidence type="ECO:0000313" key="9">
    <source>
        <dbReference type="Proteomes" id="UP000176282"/>
    </source>
</evidence>
<dbReference type="GO" id="GO:0006096">
    <property type="term" value="P:glycolytic process"/>
    <property type="evidence" value="ECO:0007669"/>
    <property type="project" value="InterPro"/>
</dbReference>
<dbReference type="GO" id="GO:0004618">
    <property type="term" value="F:phosphoglycerate kinase activity"/>
    <property type="evidence" value="ECO:0007669"/>
    <property type="project" value="UniProtKB-EC"/>
</dbReference>
<dbReference type="InterPro" id="IPR036043">
    <property type="entry name" value="Phosphoglycerate_kinase_sf"/>
</dbReference>
<dbReference type="GO" id="GO:0005829">
    <property type="term" value="C:cytosol"/>
    <property type="evidence" value="ECO:0007669"/>
    <property type="project" value="TreeGrafter"/>
</dbReference>
<dbReference type="InterPro" id="IPR001576">
    <property type="entry name" value="Phosphoglycerate_kinase"/>
</dbReference>
<comment type="catalytic activity">
    <reaction evidence="1 7">
        <text>(2R)-3-phosphoglycerate + ATP = (2R)-3-phospho-glyceroyl phosphate + ADP</text>
        <dbReference type="Rhea" id="RHEA:14801"/>
        <dbReference type="ChEBI" id="CHEBI:30616"/>
        <dbReference type="ChEBI" id="CHEBI:57604"/>
        <dbReference type="ChEBI" id="CHEBI:58272"/>
        <dbReference type="ChEBI" id="CHEBI:456216"/>
        <dbReference type="EC" id="2.7.2.3"/>
    </reaction>
</comment>
<dbReference type="PRINTS" id="PR00477">
    <property type="entry name" value="PHGLYCKINASE"/>
</dbReference>
<reference evidence="8 9" key="1">
    <citation type="journal article" date="2016" name="Nat. Commun.">
        <title>Thousands of microbial genomes shed light on interconnected biogeochemical processes in an aquifer system.</title>
        <authorList>
            <person name="Anantharaman K."/>
            <person name="Brown C.T."/>
            <person name="Hug L.A."/>
            <person name="Sharon I."/>
            <person name="Castelle C.J."/>
            <person name="Probst A.J."/>
            <person name="Thomas B.C."/>
            <person name="Singh A."/>
            <person name="Wilkins M.J."/>
            <person name="Karaoz U."/>
            <person name="Brodie E.L."/>
            <person name="Williams K.H."/>
            <person name="Hubbard S.S."/>
            <person name="Banfield J.F."/>
        </authorList>
    </citation>
    <scope>NUCLEOTIDE SEQUENCE [LARGE SCALE GENOMIC DNA]</scope>
</reference>
<sequence length="60" mass="6321">PGYAGLLLEREVTGLDTLLHRPKAPFVVVLGGAKMETKIPVLKNLLPRATCVLLGGGVIN</sequence>
<dbReference type="SUPFAM" id="SSF53748">
    <property type="entry name" value="Phosphoglycerate kinase"/>
    <property type="match status" value="1"/>
</dbReference>
<evidence type="ECO:0000256" key="2">
    <source>
        <dbReference type="ARBA" id="ARBA00013061"/>
    </source>
</evidence>